<comment type="function">
    <text evidence="7">Metal-dependent single-stranded DNA (ssDNA) exonuclease involved in mitochondrial genome maintenance. Has preference for 5'-3' exonuclease activity. Necessary for maintenance of proper 7S DNA levels. Probably involved in mitochondrial DNA (mtDNA) repair.</text>
</comment>
<dbReference type="HAMAP" id="MF_03030">
    <property type="entry name" value="MGME1"/>
    <property type="match status" value="1"/>
</dbReference>
<sequence>MKFSQLFCRVKRVEPARLVIGLFSLSASGSVSCISTSCPMNARKKPSQYSSVNTDKYSSLIRSVVSSRVSCQTPASLEDEDGHIYGPVVKSKPATERSPKTPYPLVDRSRVSDLGSLTSEPERGPPTRIALQRGAGKSSAPSVTRILQKTMPPDQAFYLERWRKRMIAQLGEEGFNQYTLNIFRQGKQFHTAVETVLMTEAVSAEGTESPEAVEGYLESIRHVLQDISDVRVIESAVQHQSLQYLGLVDCVAQFRGKLCVIDWKTSEKPKPFLSSTYDNPLQVAAYIGALNNDDNYKYQVERGLIVVAYKDGSPAHSHVMTSDLCQEYWTKWLLRLEEFVDKK</sequence>
<evidence type="ECO:0000256" key="7">
    <source>
        <dbReference type="HAMAP-Rule" id="MF_03030"/>
    </source>
</evidence>
<keyword evidence="5 7" id="KW-0496">Mitochondrion</keyword>
<organism evidence="10 11">
    <name type="scientific">Synaphobranchus kaupii</name>
    <name type="common">Kaup's arrowtooth eel</name>
    <dbReference type="NCBI Taxonomy" id="118154"/>
    <lineage>
        <taxon>Eukaryota</taxon>
        <taxon>Metazoa</taxon>
        <taxon>Chordata</taxon>
        <taxon>Craniata</taxon>
        <taxon>Vertebrata</taxon>
        <taxon>Euteleostomi</taxon>
        <taxon>Actinopterygii</taxon>
        <taxon>Neopterygii</taxon>
        <taxon>Teleostei</taxon>
        <taxon>Anguilliformes</taxon>
        <taxon>Synaphobranchidae</taxon>
        <taxon>Synaphobranchus</taxon>
    </lineage>
</organism>
<dbReference type="Gene3D" id="3.90.320.10">
    <property type="match status" value="1"/>
</dbReference>
<dbReference type="GO" id="GO:0006264">
    <property type="term" value="P:mitochondrial DNA replication"/>
    <property type="evidence" value="ECO:0007669"/>
    <property type="project" value="TreeGrafter"/>
</dbReference>
<evidence type="ECO:0000256" key="1">
    <source>
        <dbReference type="ARBA" id="ARBA00022722"/>
    </source>
</evidence>
<evidence type="ECO:0000313" key="10">
    <source>
        <dbReference type="EMBL" id="KAJ8361475.1"/>
    </source>
</evidence>
<reference evidence="10" key="1">
    <citation type="journal article" date="2023" name="Science">
        <title>Genome structures resolve the early diversification of teleost fishes.</title>
        <authorList>
            <person name="Parey E."/>
            <person name="Louis A."/>
            <person name="Montfort J."/>
            <person name="Bouchez O."/>
            <person name="Roques C."/>
            <person name="Iampietro C."/>
            <person name="Lluch J."/>
            <person name="Castinel A."/>
            <person name="Donnadieu C."/>
            <person name="Desvignes T."/>
            <person name="Floi Bucao C."/>
            <person name="Jouanno E."/>
            <person name="Wen M."/>
            <person name="Mejri S."/>
            <person name="Dirks R."/>
            <person name="Jansen H."/>
            <person name="Henkel C."/>
            <person name="Chen W.J."/>
            <person name="Zahm M."/>
            <person name="Cabau C."/>
            <person name="Klopp C."/>
            <person name="Thompson A.W."/>
            <person name="Robinson-Rechavi M."/>
            <person name="Braasch I."/>
            <person name="Lecointre G."/>
            <person name="Bobe J."/>
            <person name="Postlethwait J.H."/>
            <person name="Berthelot C."/>
            <person name="Roest Crollius H."/>
            <person name="Guiguen Y."/>
        </authorList>
    </citation>
    <scope>NUCLEOTIDE SEQUENCE</scope>
    <source>
        <strain evidence="10">WJC10195</strain>
    </source>
</reference>
<dbReference type="PANTHER" id="PTHR31340:SF3">
    <property type="entry name" value="MITOCHONDRIAL GENOME MAINTENANCE EXONUCLEASE 1"/>
    <property type="match status" value="1"/>
</dbReference>
<keyword evidence="6" id="KW-0234">DNA repair</keyword>
<dbReference type="GO" id="GO:0008297">
    <property type="term" value="F:single-stranded DNA exodeoxyribonuclease activity"/>
    <property type="evidence" value="ECO:0007669"/>
    <property type="project" value="UniProtKB-UniRule"/>
</dbReference>
<dbReference type="Proteomes" id="UP001152622">
    <property type="component" value="Chromosome 5"/>
</dbReference>
<dbReference type="InterPro" id="IPR011335">
    <property type="entry name" value="Restrct_endonuc-II-like"/>
</dbReference>
<evidence type="ECO:0000256" key="8">
    <source>
        <dbReference type="SAM" id="MobiDB-lite"/>
    </source>
</evidence>
<dbReference type="AlphaFoldDB" id="A0A9Q1FMN9"/>
<dbReference type="GO" id="GO:0005739">
    <property type="term" value="C:mitochondrion"/>
    <property type="evidence" value="ECO:0007669"/>
    <property type="project" value="UniProtKB-SubCell"/>
</dbReference>
<dbReference type="InterPro" id="IPR011604">
    <property type="entry name" value="PDDEXK-like_dom_sf"/>
</dbReference>
<dbReference type="PROSITE" id="PS51257">
    <property type="entry name" value="PROKAR_LIPOPROTEIN"/>
    <property type="match status" value="1"/>
</dbReference>
<keyword evidence="3 7" id="KW-0378">Hydrolase</keyword>
<dbReference type="InterPro" id="IPR038726">
    <property type="entry name" value="PDDEXK_AddAB-type"/>
</dbReference>
<dbReference type="PANTHER" id="PTHR31340">
    <property type="entry name" value="MITOCHONDRIAL GENOME MAINTENANCE EXONUCLEASE 1"/>
    <property type="match status" value="1"/>
</dbReference>
<dbReference type="FunFam" id="3.90.320.10:FF:000005">
    <property type="entry name" value="Mitochondrial genome maintenance exonuclease 1"/>
    <property type="match status" value="1"/>
</dbReference>
<evidence type="ECO:0000259" key="9">
    <source>
        <dbReference type="Pfam" id="PF12705"/>
    </source>
</evidence>
<dbReference type="SUPFAM" id="SSF52980">
    <property type="entry name" value="Restriction endonuclease-like"/>
    <property type="match status" value="1"/>
</dbReference>
<name>A0A9Q1FMN9_SYNKA</name>
<evidence type="ECO:0000313" key="11">
    <source>
        <dbReference type="Proteomes" id="UP001152622"/>
    </source>
</evidence>
<evidence type="ECO:0000256" key="2">
    <source>
        <dbReference type="ARBA" id="ARBA00022763"/>
    </source>
</evidence>
<feature type="active site" evidence="7">
    <location>
        <position position="262"/>
    </location>
</feature>
<comment type="subcellular location">
    <subcellularLocation>
        <location evidence="7">Mitochondrion</location>
    </subcellularLocation>
</comment>
<feature type="active site" evidence="7">
    <location>
        <position position="249"/>
    </location>
</feature>
<evidence type="ECO:0000256" key="6">
    <source>
        <dbReference type="ARBA" id="ARBA00023204"/>
    </source>
</evidence>
<keyword evidence="11" id="KW-1185">Reference proteome</keyword>
<proteinExistence type="inferred from homology"/>
<feature type="domain" description="PD-(D/E)XK endonuclease-like" evidence="9">
    <location>
        <begin position="211"/>
        <end position="336"/>
    </location>
</feature>
<protein>
    <recommendedName>
        <fullName evidence="7">Mitochondrial genome maintenance exonuclease 1</fullName>
        <ecNumber evidence="7">3.1.-.-</ecNumber>
    </recommendedName>
</protein>
<evidence type="ECO:0000256" key="3">
    <source>
        <dbReference type="ARBA" id="ARBA00022801"/>
    </source>
</evidence>
<keyword evidence="4 7" id="KW-0269">Exonuclease</keyword>
<feature type="region of interest" description="Disordered" evidence="8">
    <location>
        <begin position="82"/>
        <end position="135"/>
    </location>
</feature>
<evidence type="ECO:0000256" key="5">
    <source>
        <dbReference type="ARBA" id="ARBA00023128"/>
    </source>
</evidence>
<gene>
    <name evidence="7" type="primary">MGME1</name>
    <name evidence="10" type="ORF">SKAU_G00180000</name>
</gene>
<dbReference type="OrthoDB" id="5777131at2759"/>
<dbReference type="Pfam" id="PF12705">
    <property type="entry name" value="PDDEXK_1"/>
    <property type="match status" value="1"/>
</dbReference>
<evidence type="ECO:0000256" key="4">
    <source>
        <dbReference type="ARBA" id="ARBA00022839"/>
    </source>
</evidence>
<comment type="similarity">
    <text evidence="7">Belongs to the MGME1 family.</text>
</comment>
<dbReference type="GO" id="GO:0043504">
    <property type="term" value="P:mitochondrial DNA repair"/>
    <property type="evidence" value="ECO:0007669"/>
    <property type="project" value="UniProtKB-UniRule"/>
</dbReference>
<comment type="caution">
    <text evidence="10">The sequence shown here is derived from an EMBL/GenBank/DDBJ whole genome shotgun (WGS) entry which is preliminary data.</text>
</comment>
<keyword evidence="2" id="KW-0227">DNA damage</keyword>
<keyword evidence="1 7" id="KW-0540">Nuclease</keyword>
<dbReference type="EC" id="3.1.-.-" evidence="7"/>
<feature type="active site" evidence="7">
    <location>
        <position position="264"/>
    </location>
</feature>
<dbReference type="EMBL" id="JAINUF010000005">
    <property type="protein sequence ID" value="KAJ8361475.1"/>
    <property type="molecule type" value="Genomic_DNA"/>
</dbReference>
<accession>A0A9Q1FMN9</accession>